<comment type="caution">
    <text evidence="1">The sequence shown here is derived from an EMBL/GenBank/DDBJ whole genome shotgun (WGS) entry which is preliminary data.</text>
</comment>
<accession>A0AB34FU43</accession>
<evidence type="ECO:0000313" key="1">
    <source>
        <dbReference type="EMBL" id="KAJ6442399.1"/>
    </source>
</evidence>
<gene>
    <name evidence="1" type="ORF">O9K51_05958</name>
</gene>
<proteinExistence type="predicted"/>
<keyword evidence="2" id="KW-1185">Reference proteome</keyword>
<name>A0AB34FU43_9HYPO</name>
<protein>
    <submittedName>
        <fullName evidence="1">Uncharacterized protein</fullName>
    </submittedName>
</protein>
<dbReference type="EMBL" id="JAQHRD010000004">
    <property type="protein sequence ID" value="KAJ6442399.1"/>
    <property type="molecule type" value="Genomic_DNA"/>
</dbReference>
<reference evidence="1" key="1">
    <citation type="submission" date="2023-01" db="EMBL/GenBank/DDBJ databases">
        <title>The growth and conidiation of Purpureocillium lavendulum are regulated by nitrogen source and histone H3K14 acetylation.</title>
        <authorList>
            <person name="Tang P."/>
            <person name="Han J."/>
            <person name="Zhang C."/>
            <person name="Tang P."/>
            <person name="Qi F."/>
            <person name="Zhang K."/>
            <person name="Liang L."/>
        </authorList>
    </citation>
    <scope>NUCLEOTIDE SEQUENCE</scope>
    <source>
        <strain evidence="1">YMF1.00683</strain>
    </source>
</reference>
<dbReference type="Proteomes" id="UP001163105">
    <property type="component" value="Unassembled WGS sequence"/>
</dbReference>
<sequence length="108" mass="12451">MFDGVMDQHQLVHGLNRGQWAKRNLILPTTPFRLESFDLDAGFQQSLNGLFDIYVRRVAESGDSEIPQPYAARDVFPVRRCFHDLKFHLEADKEVNSKCLCCFSDDLC</sequence>
<evidence type="ECO:0000313" key="2">
    <source>
        <dbReference type="Proteomes" id="UP001163105"/>
    </source>
</evidence>
<dbReference type="AlphaFoldDB" id="A0AB34FU43"/>
<organism evidence="1 2">
    <name type="scientific">Purpureocillium lavendulum</name>
    <dbReference type="NCBI Taxonomy" id="1247861"/>
    <lineage>
        <taxon>Eukaryota</taxon>
        <taxon>Fungi</taxon>
        <taxon>Dikarya</taxon>
        <taxon>Ascomycota</taxon>
        <taxon>Pezizomycotina</taxon>
        <taxon>Sordariomycetes</taxon>
        <taxon>Hypocreomycetidae</taxon>
        <taxon>Hypocreales</taxon>
        <taxon>Ophiocordycipitaceae</taxon>
        <taxon>Purpureocillium</taxon>
    </lineage>
</organism>